<evidence type="ECO:0000313" key="2">
    <source>
        <dbReference type="Proteomes" id="UP001564760"/>
    </source>
</evidence>
<name>A0ABV4C0Y2_9MYCO</name>
<proteinExistence type="predicted"/>
<accession>A0ABV4C0Y2</accession>
<dbReference type="Proteomes" id="UP001564760">
    <property type="component" value="Unassembled WGS sequence"/>
</dbReference>
<dbReference type="InterPro" id="IPR036291">
    <property type="entry name" value="NAD(P)-bd_dom_sf"/>
</dbReference>
<keyword evidence="2" id="KW-1185">Reference proteome</keyword>
<dbReference type="EMBL" id="JBGEDP010000001">
    <property type="protein sequence ID" value="MEY8015667.1"/>
    <property type="molecule type" value="Genomic_DNA"/>
</dbReference>
<sequence length="56" mass="5651">MSNHAWAVITGASSGLGAVFADQLAARGFPLVLAGRDRARPYVELVVGDLGAGTPA</sequence>
<protein>
    <recommendedName>
        <fullName evidence="3">Short-chain dehydrogenase</fullName>
    </recommendedName>
</protein>
<evidence type="ECO:0000313" key="1">
    <source>
        <dbReference type="EMBL" id="MEY8015667.1"/>
    </source>
</evidence>
<evidence type="ECO:0008006" key="3">
    <source>
        <dbReference type="Google" id="ProtNLM"/>
    </source>
</evidence>
<reference evidence="1 2" key="1">
    <citation type="submission" date="2024-08" db="EMBL/GenBank/DDBJ databases">
        <title>Mycobacterium servetensis sp. nov., a novel rapid-growing mycobacterial species recovered from a human patient in Zaragoza, Spain.</title>
        <authorList>
            <person name="Tristancho-Baro A.I."/>
            <person name="Buenestado-Serrano S."/>
            <person name="Garcia De Viedma D."/>
            <person name="Milagro-Beamonte A."/>
            <person name="Burillo N."/>
            <person name="Sanz S."/>
            <person name="Lopez-Calleja A.I."/>
            <person name="Penas-Utrilla D."/>
            <person name="Guardingo M."/>
            <person name="Garcia M.J."/>
            <person name="Vinuelas-Bayon J."/>
        </authorList>
    </citation>
    <scope>NUCLEOTIDE SEQUENCE [LARGE SCALE GENOMIC DNA]</scope>
    <source>
        <strain evidence="2">HUMS_12744610</strain>
    </source>
</reference>
<dbReference type="Gene3D" id="3.40.50.720">
    <property type="entry name" value="NAD(P)-binding Rossmann-like Domain"/>
    <property type="match status" value="1"/>
</dbReference>
<dbReference type="RefSeq" id="WP_369738154.1">
    <property type="nucleotide sequence ID" value="NZ_JBGEDP010000001.1"/>
</dbReference>
<comment type="caution">
    <text evidence="1">The sequence shown here is derived from an EMBL/GenBank/DDBJ whole genome shotgun (WGS) entry which is preliminary data.</text>
</comment>
<gene>
    <name evidence="1" type="ORF">AB8998_11930</name>
</gene>
<dbReference type="SUPFAM" id="SSF51735">
    <property type="entry name" value="NAD(P)-binding Rossmann-fold domains"/>
    <property type="match status" value="1"/>
</dbReference>
<organism evidence="1 2">
    <name type="scientific">Mycobacterium servetii</name>
    <dbReference type="NCBI Taxonomy" id="3237418"/>
    <lineage>
        <taxon>Bacteria</taxon>
        <taxon>Bacillati</taxon>
        <taxon>Actinomycetota</taxon>
        <taxon>Actinomycetes</taxon>
        <taxon>Mycobacteriales</taxon>
        <taxon>Mycobacteriaceae</taxon>
        <taxon>Mycobacterium</taxon>
    </lineage>
</organism>